<reference evidence="9" key="1">
    <citation type="journal article" date="2021" name="Open Biol.">
        <title>Shared evolutionary footprints suggest mitochondrial oxidative damage underlies multiple complex I losses in fungi.</title>
        <authorList>
            <person name="Schikora-Tamarit M.A."/>
            <person name="Marcet-Houben M."/>
            <person name="Nosek J."/>
            <person name="Gabaldon T."/>
        </authorList>
    </citation>
    <scope>NUCLEOTIDE SEQUENCE</scope>
    <source>
        <strain evidence="9">CBS6341</strain>
    </source>
</reference>
<feature type="region of interest" description="Disordered" evidence="7">
    <location>
        <begin position="329"/>
        <end position="364"/>
    </location>
</feature>
<feature type="region of interest" description="Disordered" evidence="7">
    <location>
        <begin position="89"/>
        <end position="161"/>
    </location>
</feature>
<evidence type="ECO:0000256" key="2">
    <source>
        <dbReference type="ARBA" id="ARBA00022771"/>
    </source>
</evidence>
<keyword evidence="4" id="KW-0805">Transcription regulation</keyword>
<dbReference type="PANTHER" id="PTHR47172:SF24">
    <property type="entry name" value="GATA ZINC FINGER DOMAIN-CONTAINING PROTEIN 14-RELATED"/>
    <property type="match status" value="1"/>
</dbReference>
<keyword evidence="5" id="KW-0804">Transcription</keyword>
<feature type="compositionally biased region" description="Polar residues" evidence="7">
    <location>
        <begin position="1"/>
        <end position="11"/>
    </location>
</feature>
<proteinExistence type="predicted"/>
<dbReference type="InterPro" id="IPR013088">
    <property type="entry name" value="Znf_NHR/GATA"/>
</dbReference>
<dbReference type="SMART" id="SM00401">
    <property type="entry name" value="ZnF_GATA"/>
    <property type="match status" value="1"/>
</dbReference>
<dbReference type="GO" id="GO:0006355">
    <property type="term" value="P:regulation of DNA-templated transcription"/>
    <property type="evidence" value="ECO:0007669"/>
    <property type="project" value="InterPro"/>
</dbReference>
<dbReference type="PROSITE" id="PS50114">
    <property type="entry name" value="GATA_ZN_FINGER_2"/>
    <property type="match status" value="1"/>
</dbReference>
<dbReference type="GO" id="GO:0008270">
    <property type="term" value="F:zinc ion binding"/>
    <property type="evidence" value="ECO:0007669"/>
    <property type="project" value="UniProtKB-KW"/>
</dbReference>
<dbReference type="OrthoDB" id="2162994at2759"/>
<accession>A0A9P8TII9</accession>
<evidence type="ECO:0000256" key="5">
    <source>
        <dbReference type="ARBA" id="ARBA00023163"/>
    </source>
</evidence>
<dbReference type="CDD" id="cd00202">
    <property type="entry name" value="ZnF_GATA"/>
    <property type="match status" value="1"/>
</dbReference>
<feature type="compositionally biased region" description="Polar residues" evidence="7">
    <location>
        <begin position="95"/>
        <end position="161"/>
    </location>
</feature>
<evidence type="ECO:0000259" key="8">
    <source>
        <dbReference type="PROSITE" id="PS50114"/>
    </source>
</evidence>
<evidence type="ECO:0000313" key="10">
    <source>
        <dbReference type="Proteomes" id="UP000769528"/>
    </source>
</evidence>
<dbReference type="Pfam" id="PF00320">
    <property type="entry name" value="GATA"/>
    <property type="match status" value="1"/>
</dbReference>
<evidence type="ECO:0000256" key="3">
    <source>
        <dbReference type="ARBA" id="ARBA00022833"/>
    </source>
</evidence>
<comment type="caution">
    <text evidence="9">The sequence shown here is derived from an EMBL/GenBank/DDBJ whole genome shotgun (WGS) entry which is preliminary data.</text>
</comment>
<gene>
    <name evidence="9" type="ORF">WICMUC_000559</name>
</gene>
<keyword evidence="1" id="KW-0479">Metal-binding</keyword>
<keyword evidence="3" id="KW-0862">Zinc</keyword>
<feature type="compositionally biased region" description="Low complexity" evidence="7">
    <location>
        <begin position="42"/>
        <end position="71"/>
    </location>
</feature>
<dbReference type="Proteomes" id="UP000769528">
    <property type="component" value="Unassembled WGS sequence"/>
</dbReference>
<reference evidence="9" key="2">
    <citation type="submission" date="2021-01" db="EMBL/GenBank/DDBJ databases">
        <authorList>
            <person name="Schikora-Tamarit M.A."/>
        </authorList>
    </citation>
    <scope>NUCLEOTIDE SEQUENCE</scope>
    <source>
        <strain evidence="9">CBS6341</strain>
    </source>
</reference>
<keyword evidence="10" id="KW-1185">Reference proteome</keyword>
<name>A0A9P8TII9_9ASCO</name>
<dbReference type="AlphaFoldDB" id="A0A9P8TII9"/>
<dbReference type="SUPFAM" id="SSF57716">
    <property type="entry name" value="Glucocorticoid receptor-like (DNA-binding domain)"/>
    <property type="match status" value="1"/>
</dbReference>
<evidence type="ECO:0000256" key="1">
    <source>
        <dbReference type="ARBA" id="ARBA00022723"/>
    </source>
</evidence>
<evidence type="ECO:0000256" key="6">
    <source>
        <dbReference type="PROSITE-ProRule" id="PRU00094"/>
    </source>
</evidence>
<evidence type="ECO:0000256" key="4">
    <source>
        <dbReference type="ARBA" id="ARBA00023015"/>
    </source>
</evidence>
<feature type="compositionally biased region" description="Low complexity" evidence="7">
    <location>
        <begin position="423"/>
        <end position="435"/>
    </location>
</feature>
<evidence type="ECO:0000313" key="9">
    <source>
        <dbReference type="EMBL" id="KAH3680101.1"/>
    </source>
</evidence>
<dbReference type="Gene3D" id="3.30.50.10">
    <property type="entry name" value="Erythroid Transcription Factor GATA-1, subunit A"/>
    <property type="match status" value="1"/>
</dbReference>
<feature type="domain" description="GATA-type" evidence="8">
    <location>
        <begin position="206"/>
        <end position="241"/>
    </location>
</feature>
<feature type="region of interest" description="Disordered" evidence="7">
    <location>
        <begin position="423"/>
        <end position="460"/>
    </location>
</feature>
<sequence length="460" mass="51456">MLALNNMNYNTQSHISQQGQHSQYHGNLENETSRIRLPSISSLTNSSSSRINSPINFPQQHQPQSQSQPQPTMNRLQQSADLFINAANPLPQLPAHSNSQPKIQTISQSTAQHQHTQPLPSLTPLTSIHQQSSLQRSPLKSSQSLPRTVETHPQQPLSGLSFNQAQYPYTSVSQSSPKYSPSYNRYQKKAKVSIKKIHKISHENKKKQNLSCQRCGITETPEWRKGPNGARTLCNACGLYHAKVLKKEGPEAAKAIINDYDDKKRKKSNFADRKLSLPSDLSFVQQREVQHPDLKIAHHPIPKVNQHSNNAQPPPQPYYQYPAHYPISASGSNPPLSIHPQAPPLNHTPAPPFNHTPAPPFNHTPAPSFNHTQAFLINHTYPHRLHTERQESSSHQLQRSPSIHVVSHVNHGPPATSNLMPIQPAHHISPSSHPHVQNPNQTAQAQAQGYTFEGYKRPSQ</sequence>
<keyword evidence="2 6" id="KW-0863">Zinc-finger</keyword>
<dbReference type="PANTHER" id="PTHR47172">
    <property type="entry name" value="OS01G0976800 PROTEIN"/>
    <property type="match status" value="1"/>
</dbReference>
<organism evidence="9 10">
    <name type="scientific">Wickerhamomyces mucosus</name>
    <dbReference type="NCBI Taxonomy" id="1378264"/>
    <lineage>
        <taxon>Eukaryota</taxon>
        <taxon>Fungi</taxon>
        <taxon>Dikarya</taxon>
        <taxon>Ascomycota</taxon>
        <taxon>Saccharomycotina</taxon>
        <taxon>Saccharomycetes</taxon>
        <taxon>Phaffomycetales</taxon>
        <taxon>Wickerhamomycetaceae</taxon>
        <taxon>Wickerhamomyces</taxon>
    </lineage>
</organism>
<feature type="region of interest" description="Disordered" evidence="7">
    <location>
        <begin position="42"/>
        <end position="73"/>
    </location>
</feature>
<dbReference type="EMBL" id="JAEUBF010000160">
    <property type="protein sequence ID" value="KAH3680101.1"/>
    <property type="molecule type" value="Genomic_DNA"/>
</dbReference>
<feature type="compositionally biased region" description="Pro residues" evidence="7">
    <location>
        <begin position="349"/>
        <end position="362"/>
    </location>
</feature>
<feature type="region of interest" description="Disordered" evidence="7">
    <location>
        <begin position="1"/>
        <end position="26"/>
    </location>
</feature>
<protein>
    <recommendedName>
        <fullName evidence="8">GATA-type domain-containing protein</fullName>
    </recommendedName>
</protein>
<dbReference type="InterPro" id="IPR000679">
    <property type="entry name" value="Znf_GATA"/>
</dbReference>
<dbReference type="GO" id="GO:0043565">
    <property type="term" value="F:sequence-specific DNA binding"/>
    <property type="evidence" value="ECO:0007669"/>
    <property type="project" value="InterPro"/>
</dbReference>
<evidence type="ECO:0000256" key="7">
    <source>
        <dbReference type="SAM" id="MobiDB-lite"/>
    </source>
</evidence>
<feature type="compositionally biased region" description="Low complexity" evidence="7">
    <location>
        <begin position="12"/>
        <end position="25"/>
    </location>
</feature>